<reference evidence="2 3" key="1">
    <citation type="submission" date="2018-06" db="EMBL/GenBank/DDBJ databases">
        <title>Azoarcus communis strain SWub3 genome.</title>
        <authorList>
            <person name="Zorraquino Salvo V."/>
            <person name="Toubiana D."/>
            <person name="Blumwald E."/>
        </authorList>
    </citation>
    <scope>NUCLEOTIDE SEQUENCE [LARGE SCALE GENOMIC DNA]</scope>
    <source>
        <strain evidence="2 3">SWub3</strain>
    </source>
</reference>
<protein>
    <submittedName>
        <fullName evidence="2">DUF1566 domain-containing protein</fullName>
    </submittedName>
</protein>
<dbReference type="PANTHER" id="PTHR35812">
    <property type="entry name" value="LIPOPROTEIN"/>
    <property type="match status" value="1"/>
</dbReference>
<evidence type="ECO:0000313" key="3">
    <source>
        <dbReference type="Proteomes" id="UP000248259"/>
    </source>
</evidence>
<gene>
    <name evidence="2" type="ORF">DNK49_19335</name>
</gene>
<organism evidence="2 3">
    <name type="scientific">Parazoarcus communis SWub3 = DSM 12120</name>
    <dbReference type="NCBI Taxonomy" id="1121029"/>
    <lineage>
        <taxon>Bacteria</taxon>
        <taxon>Pseudomonadati</taxon>
        <taxon>Pseudomonadota</taxon>
        <taxon>Betaproteobacteria</taxon>
        <taxon>Rhodocyclales</taxon>
        <taxon>Zoogloeaceae</taxon>
        <taxon>Parazoarcus</taxon>
    </lineage>
</organism>
<evidence type="ECO:0000313" key="2">
    <source>
        <dbReference type="EMBL" id="PZA14918.1"/>
    </source>
</evidence>
<name>A0A323V437_9RHOO</name>
<dbReference type="EMBL" id="QKOE01000020">
    <property type="protein sequence ID" value="PZA14918.1"/>
    <property type="molecule type" value="Genomic_DNA"/>
</dbReference>
<dbReference type="Pfam" id="PF07603">
    <property type="entry name" value="Lcl_C"/>
    <property type="match status" value="1"/>
</dbReference>
<sequence>MVEEEKRQRDAREQVLATRFQAHEDGTATDTVTGLTWMRCSIGQTWVGQACSGEVSQLSWHQALKASEGFVLAGHADWRLPTRDELYTLVYCSSGRRFARDPEGAGGACEGGFRQPAILDSVFPATPVSKYWSSTESPNYNYKAWGVAFGNGLVGAGVKTEYVAARLVRGTMQPPSLPAGN</sequence>
<proteinExistence type="predicted"/>
<comment type="caution">
    <text evidence="2">The sequence shown here is derived from an EMBL/GenBank/DDBJ whole genome shotgun (WGS) entry which is preliminary data.</text>
</comment>
<keyword evidence="3" id="KW-1185">Reference proteome</keyword>
<dbReference type="InterPro" id="IPR011460">
    <property type="entry name" value="Lcl_C"/>
</dbReference>
<accession>A0A323V437</accession>
<evidence type="ECO:0000259" key="1">
    <source>
        <dbReference type="Pfam" id="PF07603"/>
    </source>
</evidence>
<dbReference type="Proteomes" id="UP000248259">
    <property type="component" value="Unassembled WGS sequence"/>
</dbReference>
<dbReference type="AlphaFoldDB" id="A0A323V437"/>
<dbReference type="PANTHER" id="PTHR35812:SF1">
    <property type="entry name" value="LIPOPROTEIN"/>
    <property type="match status" value="1"/>
</dbReference>
<feature type="domain" description="Lcl C-terminal" evidence="1">
    <location>
        <begin position="26"/>
        <end position="169"/>
    </location>
</feature>